<sequence length="72" mass="7832">MNTFFTTTAANNTRNAIIQPRPLRLDSAIASVSSLTSCGSLSSLLLNPFNDILSAYRLKLMILDDVGSGWQQ</sequence>
<evidence type="ECO:0000313" key="1">
    <source>
        <dbReference type="EMBL" id="KAI3751944.1"/>
    </source>
</evidence>
<gene>
    <name evidence="1" type="ORF">L2E82_23038</name>
</gene>
<accession>A0ACB9DYW7</accession>
<dbReference type="EMBL" id="CM042012">
    <property type="protein sequence ID" value="KAI3751944.1"/>
    <property type="molecule type" value="Genomic_DNA"/>
</dbReference>
<dbReference type="Proteomes" id="UP001055811">
    <property type="component" value="Linkage Group LG04"/>
</dbReference>
<comment type="caution">
    <text evidence="1">The sequence shown here is derived from an EMBL/GenBank/DDBJ whole genome shotgun (WGS) entry which is preliminary data.</text>
</comment>
<name>A0ACB9DYW7_CICIN</name>
<reference evidence="2" key="1">
    <citation type="journal article" date="2022" name="Mol. Ecol. Resour.">
        <title>The genomes of chicory, endive, great burdock and yacon provide insights into Asteraceae palaeo-polyploidization history and plant inulin production.</title>
        <authorList>
            <person name="Fan W."/>
            <person name="Wang S."/>
            <person name="Wang H."/>
            <person name="Wang A."/>
            <person name="Jiang F."/>
            <person name="Liu H."/>
            <person name="Zhao H."/>
            <person name="Xu D."/>
            <person name="Zhang Y."/>
        </authorList>
    </citation>
    <scope>NUCLEOTIDE SEQUENCE [LARGE SCALE GENOMIC DNA]</scope>
    <source>
        <strain evidence="2">cv. Punajuju</strain>
    </source>
</reference>
<reference evidence="1 2" key="2">
    <citation type="journal article" date="2022" name="Mol. Ecol. Resour.">
        <title>The genomes of chicory, endive, great burdock and yacon provide insights into Asteraceae paleo-polyploidization history and plant inulin production.</title>
        <authorList>
            <person name="Fan W."/>
            <person name="Wang S."/>
            <person name="Wang H."/>
            <person name="Wang A."/>
            <person name="Jiang F."/>
            <person name="Liu H."/>
            <person name="Zhao H."/>
            <person name="Xu D."/>
            <person name="Zhang Y."/>
        </authorList>
    </citation>
    <scope>NUCLEOTIDE SEQUENCE [LARGE SCALE GENOMIC DNA]</scope>
    <source>
        <strain evidence="2">cv. Punajuju</strain>
        <tissue evidence="1">Leaves</tissue>
    </source>
</reference>
<keyword evidence="2" id="KW-1185">Reference proteome</keyword>
<organism evidence="1 2">
    <name type="scientific">Cichorium intybus</name>
    <name type="common">Chicory</name>
    <dbReference type="NCBI Taxonomy" id="13427"/>
    <lineage>
        <taxon>Eukaryota</taxon>
        <taxon>Viridiplantae</taxon>
        <taxon>Streptophyta</taxon>
        <taxon>Embryophyta</taxon>
        <taxon>Tracheophyta</taxon>
        <taxon>Spermatophyta</taxon>
        <taxon>Magnoliopsida</taxon>
        <taxon>eudicotyledons</taxon>
        <taxon>Gunneridae</taxon>
        <taxon>Pentapetalae</taxon>
        <taxon>asterids</taxon>
        <taxon>campanulids</taxon>
        <taxon>Asterales</taxon>
        <taxon>Asteraceae</taxon>
        <taxon>Cichorioideae</taxon>
        <taxon>Cichorieae</taxon>
        <taxon>Cichoriinae</taxon>
        <taxon>Cichorium</taxon>
    </lineage>
</organism>
<protein>
    <submittedName>
        <fullName evidence="1">Uncharacterized protein</fullName>
    </submittedName>
</protein>
<proteinExistence type="predicted"/>
<evidence type="ECO:0000313" key="2">
    <source>
        <dbReference type="Proteomes" id="UP001055811"/>
    </source>
</evidence>